<dbReference type="SUPFAM" id="SSF140804">
    <property type="entry name" value="YidB-like"/>
    <property type="match status" value="1"/>
</dbReference>
<evidence type="ECO:0000313" key="5">
    <source>
        <dbReference type="Proteomes" id="UP000183385"/>
    </source>
</evidence>
<dbReference type="SUPFAM" id="SSF103088">
    <property type="entry name" value="OmpA-like"/>
    <property type="match status" value="1"/>
</dbReference>
<name>A0AAQ1HIS3_9PSED</name>
<dbReference type="InterPro" id="IPR006665">
    <property type="entry name" value="OmpA-like"/>
</dbReference>
<organism evidence="4 5">
    <name type="scientific">Pseudomonas citronellolis</name>
    <dbReference type="NCBI Taxonomy" id="53408"/>
    <lineage>
        <taxon>Bacteria</taxon>
        <taxon>Pseudomonadati</taxon>
        <taxon>Pseudomonadota</taxon>
        <taxon>Gammaproteobacteria</taxon>
        <taxon>Pseudomonadales</taxon>
        <taxon>Pseudomonadaceae</taxon>
        <taxon>Pseudomonas</taxon>
    </lineage>
</organism>
<dbReference type="PRINTS" id="PR01023">
    <property type="entry name" value="NAFLGMOTY"/>
</dbReference>
<dbReference type="PANTHER" id="PTHR30329">
    <property type="entry name" value="STATOR ELEMENT OF FLAGELLAR MOTOR COMPLEX"/>
    <property type="match status" value="1"/>
</dbReference>
<dbReference type="PROSITE" id="PS51123">
    <property type="entry name" value="OMPA_2"/>
    <property type="match status" value="1"/>
</dbReference>
<dbReference type="InterPro" id="IPR027405">
    <property type="entry name" value="YidB-like"/>
</dbReference>
<dbReference type="InterPro" id="IPR036737">
    <property type="entry name" value="OmpA-like_sf"/>
</dbReference>
<dbReference type="Pfam" id="PF00691">
    <property type="entry name" value="OmpA"/>
    <property type="match status" value="1"/>
</dbReference>
<evidence type="ECO:0000256" key="2">
    <source>
        <dbReference type="SAM" id="MobiDB-lite"/>
    </source>
</evidence>
<dbReference type="RefSeq" id="WP_074976884.1">
    <property type="nucleotide sequence ID" value="NZ_CP104727.1"/>
</dbReference>
<dbReference type="Gene3D" id="3.30.1330.60">
    <property type="entry name" value="OmpA-like domain"/>
    <property type="match status" value="1"/>
</dbReference>
<dbReference type="GO" id="GO:0016020">
    <property type="term" value="C:membrane"/>
    <property type="evidence" value="ECO:0007669"/>
    <property type="project" value="UniProtKB-UniRule"/>
</dbReference>
<gene>
    <name evidence="4" type="ORF">SAMN05216577_10242</name>
</gene>
<dbReference type="InterPro" id="IPR050330">
    <property type="entry name" value="Bact_OuterMem_StrucFunc"/>
</dbReference>
<evidence type="ECO:0000313" key="4">
    <source>
        <dbReference type="EMBL" id="SFB99436.1"/>
    </source>
</evidence>
<proteinExistence type="predicted"/>
<feature type="region of interest" description="Disordered" evidence="2">
    <location>
        <begin position="376"/>
        <end position="400"/>
    </location>
</feature>
<keyword evidence="5" id="KW-1185">Reference proteome</keyword>
<dbReference type="AlphaFoldDB" id="A0AAQ1HIS3"/>
<comment type="caution">
    <text evidence="4">The sequence shown here is derived from an EMBL/GenBank/DDBJ whole genome shotgun (WGS) entry which is preliminary data.</text>
</comment>
<evidence type="ECO:0000256" key="1">
    <source>
        <dbReference type="PROSITE-ProRule" id="PRU00473"/>
    </source>
</evidence>
<dbReference type="EMBL" id="FOLS01000002">
    <property type="protein sequence ID" value="SFB99436.1"/>
    <property type="molecule type" value="Genomic_DNA"/>
</dbReference>
<dbReference type="PANTHER" id="PTHR30329:SF21">
    <property type="entry name" value="LIPOPROTEIN YIAD-RELATED"/>
    <property type="match status" value="1"/>
</dbReference>
<protein>
    <submittedName>
        <fullName evidence="4">OmpA family protein</fullName>
    </submittedName>
</protein>
<dbReference type="Gene3D" id="1.10.10.690">
    <property type="entry name" value="YidB-like"/>
    <property type="match status" value="1"/>
</dbReference>
<sequence length="453" mass="48482">MYDDFIGRLLETLVRRFGLAPENAGKLLGLLAHLVLDEQRGGWAGFVQHLRRQGLGAWLQGGPHAQAPDRAQLEQVFDAGTLGRFARHLGLSDEGLEEAVAACLPELLAGLDAAGGAAQAGAEGLTVLMADTAELLPALRPEAISEPAGPRPGAKRGLAPWLGALLVLSLLTMVLSFRHCSSTPVAQARVAAAVEVVPQPEASPVVEAPRFMLELREGKVRINGQLTSIDERAALLGRLKEVFGAERLRGDILVKRQTSPAAWLDGLLELLPELKVEGLKLGFNGERIRMDSTALSQGQRIELSQKLRETFGGFEFLGLWNRTLAALNGLPPGSGARQLADALTQLGIRFDNRSSTISRDSDEVLAEAAEAIRQAPPGTLVEVGGHTDDSDDSQSSQQASRVRAEAVVARLVELGVAPDRLQAKGYGRSQPLFSNATEAGRARNQRIEFSVLE</sequence>
<evidence type="ECO:0000259" key="3">
    <source>
        <dbReference type="PROSITE" id="PS51123"/>
    </source>
</evidence>
<reference evidence="4 5" key="1">
    <citation type="submission" date="2016-10" db="EMBL/GenBank/DDBJ databases">
        <authorList>
            <person name="Varghese N."/>
            <person name="Submissions S."/>
        </authorList>
    </citation>
    <scope>NUCLEOTIDE SEQUENCE [LARGE SCALE GENOMIC DNA]</scope>
    <source>
        <strain evidence="4 5">LMG 18378</strain>
    </source>
</reference>
<feature type="domain" description="OmpA-like" evidence="3">
    <location>
        <begin position="337"/>
        <end position="453"/>
    </location>
</feature>
<dbReference type="Proteomes" id="UP000183385">
    <property type="component" value="Unassembled WGS sequence"/>
</dbReference>
<accession>A0AAQ1HIS3</accession>
<dbReference type="CDD" id="cd07185">
    <property type="entry name" value="OmpA_C-like"/>
    <property type="match status" value="1"/>
</dbReference>
<keyword evidence="1" id="KW-0472">Membrane</keyword>